<dbReference type="AlphaFoldDB" id="A0DHU8"/>
<evidence type="ECO:0008006" key="3">
    <source>
        <dbReference type="Google" id="ProtNLM"/>
    </source>
</evidence>
<dbReference type="RefSeq" id="XP_001450012.1">
    <property type="nucleotide sequence ID" value="XM_001449975.2"/>
</dbReference>
<proteinExistence type="predicted"/>
<dbReference type="HOGENOM" id="CLU_1771674_0_0_1"/>
<protein>
    <recommendedName>
        <fullName evidence="3">Transmembrane protein</fullName>
    </recommendedName>
</protein>
<dbReference type="KEGG" id="ptm:GSPATT00017002001"/>
<accession>A0DHU8</accession>
<dbReference type="EMBL" id="CT868430">
    <property type="protein sequence ID" value="CAK82615.1"/>
    <property type="molecule type" value="Genomic_DNA"/>
</dbReference>
<keyword evidence="2" id="KW-1185">Reference proteome</keyword>
<evidence type="ECO:0000313" key="1">
    <source>
        <dbReference type="EMBL" id="CAK82615.1"/>
    </source>
</evidence>
<evidence type="ECO:0000313" key="2">
    <source>
        <dbReference type="Proteomes" id="UP000000600"/>
    </source>
</evidence>
<gene>
    <name evidence="1" type="ORF">GSPATT00017002001</name>
</gene>
<sequence>MNIDYNDCESKENMKILSMMLSIQLCNPLIQSILLCQRMIFELLFWWIQLCILYKKILKTKSMQNRNCNQPSKIQLKMLQYSEGVQQEKQIAKITQQKNYQPIERGKQTVNSIKLQIIREQFQEQYNYFDPQVLLQFYSQITQFRQR</sequence>
<dbReference type="Proteomes" id="UP000000600">
    <property type="component" value="Unassembled WGS sequence"/>
</dbReference>
<reference evidence="1 2" key="1">
    <citation type="journal article" date="2006" name="Nature">
        <title>Global trends of whole-genome duplications revealed by the ciliate Paramecium tetraurelia.</title>
        <authorList>
            <consortium name="Genoscope"/>
            <person name="Aury J.-M."/>
            <person name="Jaillon O."/>
            <person name="Duret L."/>
            <person name="Noel B."/>
            <person name="Jubin C."/>
            <person name="Porcel B.M."/>
            <person name="Segurens B."/>
            <person name="Daubin V."/>
            <person name="Anthouard V."/>
            <person name="Aiach N."/>
            <person name="Arnaiz O."/>
            <person name="Billaut A."/>
            <person name="Beisson J."/>
            <person name="Blanc I."/>
            <person name="Bouhouche K."/>
            <person name="Camara F."/>
            <person name="Duharcourt S."/>
            <person name="Guigo R."/>
            <person name="Gogendeau D."/>
            <person name="Katinka M."/>
            <person name="Keller A.-M."/>
            <person name="Kissmehl R."/>
            <person name="Klotz C."/>
            <person name="Koll F."/>
            <person name="Le Moue A."/>
            <person name="Lepere C."/>
            <person name="Malinsky S."/>
            <person name="Nowacki M."/>
            <person name="Nowak J.K."/>
            <person name="Plattner H."/>
            <person name="Poulain J."/>
            <person name="Ruiz F."/>
            <person name="Serrano V."/>
            <person name="Zagulski M."/>
            <person name="Dessen P."/>
            <person name="Betermier M."/>
            <person name="Weissenbach J."/>
            <person name="Scarpelli C."/>
            <person name="Schachter V."/>
            <person name="Sperling L."/>
            <person name="Meyer E."/>
            <person name="Cohen J."/>
            <person name="Wincker P."/>
        </authorList>
    </citation>
    <scope>NUCLEOTIDE SEQUENCE [LARGE SCALE GENOMIC DNA]</scope>
    <source>
        <strain evidence="1 2">Stock d4-2</strain>
    </source>
</reference>
<dbReference type="InParanoid" id="A0DHU8"/>
<dbReference type="GeneID" id="5035797"/>
<name>A0DHU8_PARTE</name>
<organism evidence="1 2">
    <name type="scientific">Paramecium tetraurelia</name>
    <dbReference type="NCBI Taxonomy" id="5888"/>
    <lineage>
        <taxon>Eukaryota</taxon>
        <taxon>Sar</taxon>
        <taxon>Alveolata</taxon>
        <taxon>Ciliophora</taxon>
        <taxon>Intramacronucleata</taxon>
        <taxon>Oligohymenophorea</taxon>
        <taxon>Peniculida</taxon>
        <taxon>Parameciidae</taxon>
        <taxon>Paramecium</taxon>
    </lineage>
</organism>